<name>A0A6M2BQM1_9GAMM</name>
<dbReference type="AlphaFoldDB" id="A0A6M2BQM1"/>
<evidence type="ECO:0000259" key="3">
    <source>
        <dbReference type="Pfam" id="PF13511"/>
    </source>
</evidence>
<feature type="region of interest" description="Disordered" evidence="1">
    <location>
        <begin position="120"/>
        <end position="143"/>
    </location>
</feature>
<reference evidence="4 5" key="1">
    <citation type="journal article" date="2014" name="Int. J. Syst. Evol. Microbiol.">
        <title>Solimonas terrae sp. nov., isolated from soil.</title>
        <authorList>
            <person name="Kim S.J."/>
            <person name="Moon J.Y."/>
            <person name="Weon H.Y."/>
            <person name="Ahn J.H."/>
            <person name="Chen W.M."/>
            <person name="Kwon S.W."/>
        </authorList>
    </citation>
    <scope>NUCLEOTIDE SEQUENCE [LARGE SCALE GENOMIC DNA]</scope>
    <source>
        <strain evidence="4 5">KIS83-12</strain>
    </source>
</reference>
<feature type="domain" description="DUF4124" evidence="3">
    <location>
        <begin position="15"/>
        <end position="69"/>
    </location>
</feature>
<proteinExistence type="predicted"/>
<gene>
    <name evidence="4" type="ORF">G7Y85_09100</name>
</gene>
<feature type="chain" id="PRO_5027066884" evidence="2">
    <location>
        <begin position="23"/>
        <end position="143"/>
    </location>
</feature>
<dbReference type="RefSeq" id="WP_166255251.1">
    <property type="nucleotide sequence ID" value="NZ_JAAMOW010000004.1"/>
</dbReference>
<evidence type="ECO:0000256" key="1">
    <source>
        <dbReference type="SAM" id="MobiDB-lite"/>
    </source>
</evidence>
<evidence type="ECO:0000256" key="2">
    <source>
        <dbReference type="SAM" id="SignalP"/>
    </source>
</evidence>
<accession>A0A6M2BQM1</accession>
<protein>
    <submittedName>
        <fullName evidence="4">DUF4124 domain-containing protein</fullName>
    </submittedName>
</protein>
<dbReference type="Pfam" id="PF13511">
    <property type="entry name" value="DUF4124"/>
    <property type="match status" value="1"/>
</dbReference>
<dbReference type="Proteomes" id="UP000472676">
    <property type="component" value="Unassembled WGS sequence"/>
</dbReference>
<organism evidence="4 5">
    <name type="scientific">Solimonas terrae</name>
    <dbReference type="NCBI Taxonomy" id="1396819"/>
    <lineage>
        <taxon>Bacteria</taxon>
        <taxon>Pseudomonadati</taxon>
        <taxon>Pseudomonadota</taxon>
        <taxon>Gammaproteobacteria</taxon>
        <taxon>Nevskiales</taxon>
        <taxon>Nevskiaceae</taxon>
        <taxon>Solimonas</taxon>
    </lineage>
</organism>
<dbReference type="EMBL" id="JAAMOW010000004">
    <property type="protein sequence ID" value="NGY04922.1"/>
    <property type="molecule type" value="Genomic_DNA"/>
</dbReference>
<sequence>MGTMKWRIAAVLAGLISVPALAGGVYKWVDAQGHFHFSDTAQPGWRRVDVNPTVVDAGPIPTTDTAAAGKRAAECQQKRDALVGYKASARIVERNSLGVEHEYTPEEKQKLIALTEQQLAGCPPGTPAADANDGNDGGDSAPQ</sequence>
<keyword evidence="2" id="KW-0732">Signal</keyword>
<comment type="caution">
    <text evidence="4">The sequence shown here is derived from an EMBL/GenBank/DDBJ whole genome shotgun (WGS) entry which is preliminary data.</text>
</comment>
<feature type="signal peptide" evidence="2">
    <location>
        <begin position="1"/>
        <end position="22"/>
    </location>
</feature>
<evidence type="ECO:0000313" key="4">
    <source>
        <dbReference type="EMBL" id="NGY04922.1"/>
    </source>
</evidence>
<evidence type="ECO:0000313" key="5">
    <source>
        <dbReference type="Proteomes" id="UP000472676"/>
    </source>
</evidence>
<keyword evidence="5" id="KW-1185">Reference proteome</keyword>
<dbReference type="InterPro" id="IPR025392">
    <property type="entry name" value="DUF4124"/>
</dbReference>